<proteinExistence type="predicted"/>
<organism evidence="1 2">
    <name type="scientific">Labeo rohita</name>
    <name type="common">Indian major carp</name>
    <name type="synonym">Cyprinus rohita</name>
    <dbReference type="NCBI Taxonomy" id="84645"/>
    <lineage>
        <taxon>Eukaryota</taxon>
        <taxon>Metazoa</taxon>
        <taxon>Chordata</taxon>
        <taxon>Craniata</taxon>
        <taxon>Vertebrata</taxon>
        <taxon>Euteleostomi</taxon>
        <taxon>Actinopterygii</taxon>
        <taxon>Neopterygii</taxon>
        <taxon>Teleostei</taxon>
        <taxon>Ostariophysi</taxon>
        <taxon>Cypriniformes</taxon>
        <taxon>Cyprinidae</taxon>
        <taxon>Labeoninae</taxon>
        <taxon>Labeonini</taxon>
        <taxon>Labeo</taxon>
    </lineage>
</organism>
<sequence length="53" mass="6033">MRDCVLRCLSVFLNQDLETLIKEYVDCEHEEAESRIAQTTMGIYVIQGEGANP</sequence>
<evidence type="ECO:0000313" key="1">
    <source>
        <dbReference type="EMBL" id="KAI2647855.1"/>
    </source>
</evidence>
<evidence type="ECO:0000313" key="2">
    <source>
        <dbReference type="Proteomes" id="UP000830375"/>
    </source>
</evidence>
<accession>A0ABQ8LAY6</accession>
<comment type="caution">
    <text evidence="1">The sequence shown here is derived from an EMBL/GenBank/DDBJ whole genome shotgun (WGS) entry which is preliminary data.</text>
</comment>
<protein>
    <submittedName>
        <fullName evidence="1">Disease resistance protein</fullName>
    </submittedName>
</protein>
<reference evidence="1 2" key="1">
    <citation type="submission" date="2022-01" db="EMBL/GenBank/DDBJ databases">
        <title>A high-quality chromosome-level genome assembly of rohu carp, Labeo rohita.</title>
        <authorList>
            <person name="Arick M.A. II"/>
            <person name="Hsu C.-Y."/>
            <person name="Magbanua Z."/>
            <person name="Pechanova O."/>
            <person name="Grover C."/>
            <person name="Miller E."/>
            <person name="Thrash A."/>
            <person name="Ezzel L."/>
            <person name="Alam S."/>
            <person name="Benzie J."/>
            <person name="Hamilton M."/>
            <person name="Karsi A."/>
            <person name="Lawrence M.L."/>
            <person name="Peterson D.G."/>
        </authorList>
    </citation>
    <scope>NUCLEOTIDE SEQUENCE [LARGE SCALE GENOMIC DNA]</scope>
    <source>
        <strain evidence="2">BAU-BD-2019</strain>
        <tissue evidence="1">Blood</tissue>
    </source>
</reference>
<name>A0ABQ8LAY6_LABRO</name>
<dbReference type="Proteomes" id="UP000830375">
    <property type="component" value="Unassembled WGS sequence"/>
</dbReference>
<keyword evidence="2" id="KW-1185">Reference proteome</keyword>
<gene>
    <name evidence="1" type="ORF">H4Q32_029949</name>
</gene>
<dbReference type="EMBL" id="JACTAM010000101">
    <property type="protein sequence ID" value="KAI2647855.1"/>
    <property type="molecule type" value="Genomic_DNA"/>
</dbReference>